<name>A0A382F8G3_9ZZZZ</name>
<dbReference type="AlphaFoldDB" id="A0A382F8G3"/>
<evidence type="ECO:0000256" key="1">
    <source>
        <dbReference type="SAM" id="MobiDB-lite"/>
    </source>
</evidence>
<dbReference type="EMBL" id="UINC01048563">
    <property type="protein sequence ID" value="SVB59240.1"/>
    <property type="molecule type" value="Genomic_DNA"/>
</dbReference>
<gene>
    <name evidence="2" type="ORF">METZ01_LOCUS212094</name>
</gene>
<feature type="region of interest" description="Disordered" evidence="1">
    <location>
        <begin position="28"/>
        <end position="52"/>
    </location>
</feature>
<sequence length="52" mass="5661">MPSPKACAKKYKVGSKSYKDCVAYKGASKKKASKQTGVKPSGAPMRRQYGDY</sequence>
<protein>
    <submittedName>
        <fullName evidence="2">Uncharacterized protein</fullName>
    </submittedName>
</protein>
<accession>A0A382F8G3</accession>
<reference evidence="2" key="1">
    <citation type="submission" date="2018-05" db="EMBL/GenBank/DDBJ databases">
        <authorList>
            <person name="Lanie J.A."/>
            <person name="Ng W.-L."/>
            <person name="Kazmierczak K.M."/>
            <person name="Andrzejewski T.M."/>
            <person name="Davidsen T.M."/>
            <person name="Wayne K.J."/>
            <person name="Tettelin H."/>
            <person name="Glass J.I."/>
            <person name="Rusch D."/>
            <person name="Podicherti R."/>
            <person name="Tsui H.-C.T."/>
            <person name="Winkler M.E."/>
        </authorList>
    </citation>
    <scope>NUCLEOTIDE SEQUENCE</scope>
</reference>
<proteinExistence type="predicted"/>
<organism evidence="2">
    <name type="scientific">marine metagenome</name>
    <dbReference type="NCBI Taxonomy" id="408172"/>
    <lineage>
        <taxon>unclassified sequences</taxon>
        <taxon>metagenomes</taxon>
        <taxon>ecological metagenomes</taxon>
    </lineage>
</organism>
<evidence type="ECO:0000313" key="2">
    <source>
        <dbReference type="EMBL" id="SVB59240.1"/>
    </source>
</evidence>